<reference evidence="1" key="1">
    <citation type="submission" date="2022-04" db="EMBL/GenBank/DDBJ databases">
        <title>Chromosome-scale genome assembly of Holotrichia oblita Faldermann.</title>
        <authorList>
            <person name="Rongchong L."/>
        </authorList>
    </citation>
    <scope>NUCLEOTIDE SEQUENCE</scope>
    <source>
        <strain evidence="1">81SQS9</strain>
    </source>
</reference>
<name>A0ACB9STW9_HOLOL</name>
<dbReference type="Proteomes" id="UP001056778">
    <property type="component" value="Chromosome 8"/>
</dbReference>
<evidence type="ECO:0000313" key="2">
    <source>
        <dbReference type="Proteomes" id="UP001056778"/>
    </source>
</evidence>
<dbReference type="EMBL" id="CM043022">
    <property type="protein sequence ID" value="KAI4457262.1"/>
    <property type="molecule type" value="Genomic_DNA"/>
</dbReference>
<keyword evidence="2" id="KW-1185">Reference proteome</keyword>
<accession>A0ACB9STW9</accession>
<sequence>MDVDLLRPGTVPISPETVLWFEFLLDKNLLLKHLQKPTADPTPIELINKFTIAIFESFKNEVKRPEIEGCDTTIIVGETNTERLNTKYSKKNIALKILSLKVAAFINWDLIELMTLPFKVQVNVLQDLLYFTNKNTFIEIPNVENYDVNIVSREFLFALLMYHRWLINTCMRRIFCQIPSRLNGDMTPMEESYFCTDENIDKSLAFLNNALTWKEIPLMLSFECFVTLTENNEGVEHDWQQAQYISRNEFSAQINYELGCFYFYRENYDLAKLHFQNTLEFYNQIIDKVGFATLKPENLEAYVVACRTQSDGSNRNLLHAFSVCVANQYMGILSVFLEDNRYREIPLNHRINLELDIIAAQSSGKFAIARDLLPKIQALNAIRCVLEQKGTHNYNFISEKNQEFLIWAASAVWDHLTMYEKKLLSSYFLQLAIANKIPDLLKKAASHEKLRSIINDDLISAYNETASEVKIPALLENSSWDFPELNIRRNPKLEIRTLEHQLIINYDPIQIRDLLVKVTMKNLNRSIWKLNPKWELPIPLQSVIASLPRGFLQDYGFVLLAKAKEMTVAKDWTTSLVLLRALENEIKHANSELPHISKLQKLVGWEILLVEVTQLLEECPAPPIDKQALANSCKACLETNDSVLPRTEVTEQCVLCLLNLGYWDFFVNLDKRFIYFELGKAIAIACQDLNKYKGPKKFSKDLWDLTLPAFIMPPSQSKKSNSSGSSLLVHREIPVNNTKMTILSFFSRLRDGNALRVVISLLTKLYNVLKDEASLELNVEYGNLWPAVVTNANSYIIESVSEVLLQIVDQALKFYPYNVSWLRLIGDINFVEEKFENALNYYLKSLIICNEYFNIPIRQDDHIYRRMIKSCASLGCYTQAAVLCQFLDEPDYLSAFRFLSEQKSCNDAVDAYYNYFWDTNILEFLIHIHQKKGEFHRRKKAVEIMGLLELNASNNDEILREASNHRKSTFLRALCKQFVY</sequence>
<protein>
    <submittedName>
        <fullName evidence="1">Uncharacterized protein</fullName>
    </submittedName>
</protein>
<evidence type="ECO:0000313" key="1">
    <source>
        <dbReference type="EMBL" id="KAI4457262.1"/>
    </source>
</evidence>
<organism evidence="1 2">
    <name type="scientific">Holotrichia oblita</name>
    <name type="common">Chafer beetle</name>
    <dbReference type="NCBI Taxonomy" id="644536"/>
    <lineage>
        <taxon>Eukaryota</taxon>
        <taxon>Metazoa</taxon>
        <taxon>Ecdysozoa</taxon>
        <taxon>Arthropoda</taxon>
        <taxon>Hexapoda</taxon>
        <taxon>Insecta</taxon>
        <taxon>Pterygota</taxon>
        <taxon>Neoptera</taxon>
        <taxon>Endopterygota</taxon>
        <taxon>Coleoptera</taxon>
        <taxon>Polyphaga</taxon>
        <taxon>Scarabaeiformia</taxon>
        <taxon>Scarabaeidae</taxon>
        <taxon>Melolonthinae</taxon>
        <taxon>Holotrichia</taxon>
    </lineage>
</organism>
<proteinExistence type="predicted"/>
<comment type="caution">
    <text evidence="1">The sequence shown here is derived from an EMBL/GenBank/DDBJ whole genome shotgun (WGS) entry which is preliminary data.</text>
</comment>
<gene>
    <name evidence="1" type="ORF">MML48_8g00019019</name>
</gene>